<dbReference type="EMBL" id="JBHUDZ010000009">
    <property type="protein sequence ID" value="MFD1602996.1"/>
    <property type="molecule type" value="Genomic_DNA"/>
</dbReference>
<sequence>MDTYTIAKIIFGFIGTISVSGTVLWFFTNKASEILAKRYEQKVSHNFEKKLEAYKIELDVLKATTLKYNDKQFELYIDLWKRLQELKFACNDLWQEASKFNLNKFAMALSSTHQQIEISSILIEDIHYSELISIITTFQEYDSGKGRLIKAYKSINNNRRNTILSNHLERDINDSQINDMIEYNRVRKDRCIAIIEEMKSSIKELIKGKKEI</sequence>
<keyword evidence="1" id="KW-1133">Transmembrane helix</keyword>
<reference evidence="3" key="1">
    <citation type="journal article" date="2019" name="Int. J. Syst. Evol. Microbiol.">
        <title>The Global Catalogue of Microorganisms (GCM) 10K type strain sequencing project: providing services to taxonomists for standard genome sequencing and annotation.</title>
        <authorList>
            <consortium name="The Broad Institute Genomics Platform"/>
            <consortium name="The Broad Institute Genome Sequencing Center for Infectious Disease"/>
            <person name="Wu L."/>
            <person name="Ma J."/>
        </authorList>
    </citation>
    <scope>NUCLEOTIDE SEQUENCE [LARGE SCALE GENOMIC DNA]</scope>
    <source>
        <strain evidence="3">CCUG 70865</strain>
    </source>
</reference>
<comment type="caution">
    <text evidence="2">The sequence shown here is derived from an EMBL/GenBank/DDBJ whole genome shotgun (WGS) entry which is preliminary data.</text>
</comment>
<gene>
    <name evidence="2" type="ORF">ACFSC2_09640</name>
</gene>
<keyword evidence="1" id="KW-0472">Membrane</keyword>
<keyword evidence="3" id="KW-1185">Reference proteome</keyword>
<accession>A0ABW4HC66</accession>
<evidence type="ECO:0000313" key="3">
    <source>
        <dbReference type="Proteomes" id="UP001597138"/>
    </source>
</evidence>
<keyword evidence="1" id="KW-0812">Transmembrane</keyword>
<protein>
    <submittedName>
        <fullName evidence="2">Uncharacterized protein</fullName>
    </submittedName>
</protein>
<proteinExistence type="predicted"/>
<organism evidence="2 3">
    <name type="scientific">Flavobacterium artemisiae</name>
    <dbReference type="NCBI Taxonomy" id="2126556"/>
    <lineage>
        <taxon>Bacteria</taxon>
        <taxon>Pseudomonadati</taxon>
        <taxon>Bacteroidota</taxon>
        <taxon>Flavobacteriia</taxon>
        <taxon>Flavobacteriales</taxon>
        <taxon>Flavobacteriaceae</taxon>
        <taxon>Flavobacterium</taxon>
    </lineage>
</organism>
<feature type="transmembrane region" description="Helical" evidence="1">
    <location>
        <begin position="6"/>
        <end position="28"/>
    </location>
</feature>
<name>A0ABW4HC66_9FLAO</name>
<dbReference type="Proteomes" id="UP001597138">
    <property type="component" value="Unassembled WGS sequence"/>
</dbReference>
<dbReference type="RefSeq" id="WP_379814202.1">
    <property type="nucleotide sequence ID" value="NZ_JBHUDZ010000009.1"/>
</dbReference>
<evidence type="ECO:0000256" key="1">
    <source>
        <dbReference type="SAM" id="Phobius"/>
    </source>
</evidence>
<evidence type="ECO:0000313" key="2">
    <source>
        <dbReference type="EMBL" id="MFD1602996.1"/>
    </source>
</evidence>